<protein>
    <submittedName>
        <fullName evidence="2">Glycoside hydrolase family 15 protein</fullName>
    </submittedName>
</protein>
<evidence type="ECO:0000259" key="1">
    <source>
        <dbReference type="Pfam" id="PF00723"/>
    </source>
</evidence>
<keyword evidence="2" id="KW-0378">Hydrolase</keyword>
<dbReference type="Pfam" id="PF00723">
    <property type="entry name" value="Glyco_hydro_15"/>
    <property type="match status" value="1"/>
</dbReference>
<organism evidence="2 3">
    <name type="scientific">Almyronema epifaneia S1</name>
    <dbReference type="NCBI Taxonomy" id="2991925"/>
    <lineage>
        <taxon>Bacteria</taxon>
        <taxon>Bacillati</taxon>
        <taxon>Cyanobacteriota</taxon>
        <taxon>Cyanophyceae</taxon>
        <taxon>Nodosilineales</taxon>
        <taxon>Nodosilineaceae</taxon>
        <taxon>Almyronema</taxon>
        <taxon>Almyronema epifaneia</taxon>
    </lineage>
</organism>
<feature type="domain" description="GH15-like" evidence="1">
    <location>
        <begin position="41"/>
        <end position="215"/>
    </location>
</feature>
<evidence type="ECO:0000313" key="3">
    <source>
        <dbReference type="Proteomes" id="UP001600165"/>
    </source>
</evidence>
<proteinExistence type="predicted"/>
<dbReference type="InterPro" id="IPR008928">
    <property type="entry name" value="6-hairpin_glycosidase_sf"/>
</dbReference>
<dbReference type="InterPro" id="IPR011613">
    <property type="entry name" value="GH15-like"/>
</dbReference>
<keyword evidence="3" id="KW-1185">Reference proteome</keyword>
<reference evidence="2 3" key="1">
    <citation type="submission" date="2024-10" db="EMBL/GenBank/DDBJ databases">
        <authorList>
            <person name="Ratan Roy A."/>
            <person name="Morales Sandoval P.H."/>
            <person name="De Los Santos Villalobos S."/>
            <person name="Chakraborty S."/>
            <person name="Mukherjee J."/>
        </authorList>
    </citation>
    <scope>NUCLEOTIDE SEQUENCE [LARGE SCALE GENOMIC DNA]</scope>
    <source>
        <strain evidence="2 3">S1</strain>
    </source>
</reference>
<evidence type="ECO:0000313" key="2">
    <source>
        <dbReference type="EMBL" id="MFE4106692.1"/>
    </source>
</evidence>
<comment type="caution">
    <text evidence="2">The sequence shown here is derived from an EMBL/GenBank/DDBJ whole genome shotgun (WGS) entry which is preliminary data.</text>
</comment>
<dbReference type="Proteomes" id="UP001600165">
    <property type="component" value="Unassembled WGS sequence"/>
</dbReference>
<dbReference type="RefSeq" id="WP_377964697.1">
    <property type="nucleotide sequence ID" value="NZ_JBHZOL010000071.1"/>
</dbReference>
<name>A0ABW6IFQ6_9CYAN</name>
<gene>
    <name evidence="2" type="ORF">ACFVKH_10425</name>
</gene>
<sequence>MIFHNERLLDFVQFEYQAETLRSLQTFLQGQGVFQLPILANGLFPAAAVSATTAYTGYASVWVRDNVYLAYSHYIRGQTAIAVKTAQGLMRYFQKHRWRFEKIINHQADPNDVMQRPHVRFNGQTLTEIDQPWQHAQNDALGYFLWFYSLLVNANAIALQPSDLEVLALFALYFEAIAYWQDLDSGHWEEARKISATSIGTVVAALNAFRSIWQRWQTNVGGVNPALSVATLDSLIAKGETALAAILPAECIQPAPQGRRYDAALLFLIYPLQIVSDAMADEILAAVITHLQGNYGVRRYLNDSFWCRNYQDLPENIRTTLSRDREQWLSQQGRRLTLGEEAQWCLFDPILSAIFGLKFQRDRQPQWRQQQTHYFNRALGQLTGDDCPQGALKCPELYYLQNGQYIANDATPLLWTQANLQIAFALLQQSLEASPPKIPFSPPPTE</sequence>
<dbReference type="Gene3D" id="1.50.10.10">
    <property type="match status" value="1"/>
</dbReference>
<dbReference type="SUPFAM" id="SSF48208">
    <property type="entry name" value="Six-hairpin glycosidases"/>
    <property type="match status" value="1"/>
</dbReference>
<dbReference type="EMBL" id="JBHZOL010000071">
    <property type="protein sequence ID" value="MFE4106692.1"/>
    <property type="molecule type" value="Genomic_DNA"/>
</dbReference>
<accession>A0ABW6IFQ6</accession>
<dbReference type="GO" id="GO:0016787">
    <property type="term" value="F:hydrolase activity"/>
    <property type="evidence" value="ECO:0007669"/>
    <property type="project" value="UniProtKB-KW"/>
</dbReference>
<dbReference type="InterPro" id="IPR012341">
    <property type="entry name" value="6hp_glycosidase-like_sf"/>
</dbReference>